<dbReference type="Pfam" id="PF00071">
    <property type="entry name" value="Ras"/>
    <property type="match status" value="1"/>
</dbReference>
<keyword evidence="1" id="KW-0547">Nucleotide-binding</keyword>
<dbReference type="PROSITE" id="PS51419">
    <property type="entry name" value="RAB"/>
    <property type="match status" value="1"/>
</dbReference>
<dbReference type="InterPro" id="IPR013567">
    <property type="entry name" value="EF_hand_assoc_2"/>
</dbReference>
<dbReference type="InterPro" id="IPR027417">
    <property type="entry name" value="P-loop_NTPase"/>
</dbReference>
<dbReference type="SUPFAM" id="SSF52540">
    <property type="entry name" value="P-loop containing nucleoside triphosphate hydrolases"/>
    <property type="match status" value="1"/>
</dbReference>
<dbReference type="PRINTS" id="PR00449">
    <property type="entry name" value="RASTRNSFRMNG"/>
</dbReference>
<comment type="caution">
    <text evidence="4">The sequence shown here is derived from an EMBL/GenBank/DDBJ whole genome shotgun (WGS) entry which is preliminary data.</text>
</comment>
<dbReference type="SMART" id="SM00174">
    <property type="entry name" value="RHO"/>
    <property type="match status" value="1"/>
</dbReference>
<reference evidence="4 5" key="1">
    <citation type="journal article" date="2018" name="J. Invertebr. Pathol.">
        <title>New genotyping method for the causative agent of crayfish plague (Aphanomyces astaci) based on whole genome data.</title>
        <authorList>
            <person name="Minardi D."/>
            <person name="Studholme D.J."/>
            <person name="van der Giezen M."/>
            <person name="Pretto T."/>
            <person name="Oidtmann B."/>
        </authorList>
    </citation>
    <scope>NUCLEOTIDE SEQUENCE [LARGE SCALE GENOMIC DNA]</scope>
    <source>
        <strain evidence="4 5">KB13</strain>
    </source>
</reference>
<dbReference type="EMBL" id="QUTI01036360">
    <property type="protein sequence ID" value="RLO01395.1"/>
    <property type="molecule type" value="Genomic_DNA"/>
</dbReference>
<keyword evidence="2" id="KW-0342">GTP-binding</keyword>
<dbReference type="GO" id="GO:0003924">
    <property type="term" value="F:GTPase activity"/>
    <property type="evidence" value="ECO:0007669"/>
    <property type="project" value="InterPro"/>
</dbReference>
<proteinExistence type="predicted"/>
<dbReference type="GO" id="GO:0005525">
    <property type="term" value="F:GTP binding"/>
    <property type="evidence" value="ECO:0007669"/>
    <property type="project" value="UniProtKB-KW"/>
</dbReference>
<dbReference type="PANTHER" id="PTHR24073">
    <property type="entry name" value="DRAB5-RELATED"/>
    <property type="match status" value="1"/>
</dbReference>
<gene>
    <name evidence="4" type="ORF">DYB28_015778</name>
</gene>
<dbReference type="Pfam" id="PF08356">
    <property type="entry name" value="EF_assoc_2"/>
    <property type="match status" value="1"/>
</dbReference>
<dbReference type="SMART" id="SM00173">
    <property type="entry name" value="RAS"/>
    <property type="match status" value="1"/>
</dbReference>
<dbReference type="Proteomes" id="UP000275652">
    <property type="component" value="Unassembled WGS sequence"/>
</dbReference>
<organism evidence="4 5">
    <name type="scientific">Aphanomyces astaci</name>
    <name type="common">Crayfish plague agent</name>
    <dbReference type="NCBI Taxonomy" id="112090"/>
    <lineage>
        <taxon>Eukaryota</taxon>
        <taxon>Sar</taxon>
        <taxon>Stramenopiles</taxon>
        <taxon>Oomycota</taxon>
        <taxon>Saprolegniomycetes</taxon>
        <taxon>Saprolegniales</taxon>
        <taxon>Verrucalvaceae</taxon>
        <taxon>Aphanomyces</taxon>
    </lineage>
</organism>
<accession>A0A9X8DPV1</accession>
<protein>
    <recommendedName>
        <fullName evidence="3">EF hand associated type-2 domain-containing protein</fullName>
    </recommendedName>
</protein>
<dbReference type="InterPro" id="IPR001806">
    <property type="entry name" value="Small_GTPase"/>
</dbReference>
<evidence type="ECO:0000256" key="2">
    <source>
        <dbReference type="ARBA" id="ARBA00023134"/>
    </source>
</evidence>
<feature type="domain" description="EF hand associated type-2" evidence="3">
    <location>
        <begin position="184"/>
        <end position="249"/>
    </location>
</feature>
<dbReference type="Gene3D" id="3.40.50.300">
    <property type="entry name" value="P-loop containing nucleotide triphosphate hydrolases"/>
    <property type="match status" value="1"/>
</dbReference>
<evidence type="ECO:0000313" key="5">
    <source>
        <dbReference type="Proteomes" id="UP000275652"/>
    </source>
</evidence>
<sequence>MNKQRTIRIMVLGEEKVGKSSLISALVSQQASERVPSVLHDIVIPTEDTRENVAISLHDTSSSSNDVMEVIKTMNRSDAAIVVFDVSRSISSQRLGYWLDLLKVTKVMPVVLVGNKCDLLPGGSEISRVQSVLRNYKFIVHSLECSARTLINVKKTFGLAQKAVLYPMAPLYDAEKKNVCFKTRMKPEDMDALLELVALVKAEGVATDTRGLRFDGFAYLSELAIEKNKPEHCWQVLRTIGYSDTLELELPHDLMDVPRDSNAAQYEMCELSAAAAQFLTAVFTQFAPLTQASIDDIFAIVPPPKRPTWTSLPLEEPHASLDMSAWLALWR</sequence>
<evidence type="ECO:0000259" key="3">
    <source>
        <dbReference type="Pfam" id="PF08356"/>
    </source>
</evidence>
<dbReference type="Gene3D" id="1.10.238.10">
    <property type="entry name" value="EF-hand"/>
    <property type="match status" value="1"/>
</dbReference>
<name>A0A9X8DPV1_APHAT</name>
<dbReference type="AlphaFoldDB" id="A0A9X8DPV1"/>
<evidence type="ECO:0000313" key="4">
    <source>
        <dbReference type="EMBL" id="RLO01395.1"/>
    </source>
</evidence>
<evidence type="ECO:0000256" key="1">
    <source>
        <dbReference type="ARBA" id="ARBA00022741"/>
    </source>
</evidence>
<dbReference type="SMART" id="SM00175">
    <property type="entry name" value="RAB"/>
    <property type="match status" value="1"/>
</dbReference>